<accession>A0AAX1ULQ1</accession>
<gene>
    <name evidence="1" type="ORF">D1114_09430</name>
</gene>
<protein>
    <recommendedName>
        <fullName evidence="3">CHASE2 domain-containing protein</fullName>
    </recommendedName>
</protein>
<dbReference type="AlphaFoldDB" id="A0AAX1ULQ1"/>
<comment type="caution">
    <text evidence="1">The sequence shown here is derived from an EMBL/GenBank/DDBJ whole genome shotgun (WGS) entry which is preliminary data.</text>
</comment>
<evidence type="ECO:0000313" key="1">
    <source>
        <dbReference type="EMBL" id="RHZ95408.1"/>
    </source>
</evidence>
<dbReference type="Proteomes" id="UP000266305">
    <property type="component" value="Unassembled WGS sequence"/>
</dbReference>
<dbReference type="EMBL" id="QWGP01000008">
    <property type="protein sequence ID" value="RHZ95408.1"/>
    <property type="molecule type" value="Genomic_DNA"/>
</dbReference>
<evidence type="ECO:0000313" key="2">
    <source>
        <dbReference type="Proteomes" id="UP000266305"/>
    </source>
</evidence>
<proteinExistence type="predicted"/>
<dbReference type="RefSeq" id="WP_118999977.1">
    <property type="nucleotide sequence ID" value="NZ_QWGP01000008.1"/>
</dbReference>
<organism evidence="1 2">
    <name type="scientific">Cereibacter sphaeroides</name>
    <name type="common">Rhodobacter sphaeroides</name>
    <dbReference type="NCBI Taxonomy" id="1063"/>
    <lineage>
        <taxon>Bacteria</taxon>
        <taxon>Pseudomonadati</taxon>
        <taxon>Pseudomonadota</taxon>
        <taxon>Alphaproteobacteria</taxon>
        <taxon>Rhodobacterales</taxon>
        <taxon>Paracoccaceae</taxon>
        <taxon>Cereibacter</taxon>
    </lineage>
</organism>
<evidence type="ECO:0008006" key="3">
    <source>
        <dbReference type="Google" id="ProtNLM"/>
    </source>
</evidence>
<name>A0AAX1ULQ1_CERSP</name>
<sequence>MPAPPAEPPLDPDAAAWPFTADSPVIAGVARQDRPLAIMLVDLTGLDWPEIEPLLPVAREVAREQQMVPVLVVDLVDFRGLRGAGLAYDTLPNAAANAPLGAGDWPAYLARRRAVLLSKWQPAAIVHLGTRAEWER</sequence>
<reference evidence="1 2" key="1">
    <citation type="submission" date="2018-08" db="EMBL/GenBank/DDBJ databases">
        <title>Draft genome sequence of Rhodobacter sphaeroides FY.</title>
        <authorList>
            <person name="Rayyan A."/>
            <person name="Meyer T.E."/>
            <person name="Kyndt J.A."/>
        </authorList>
    </citation>
    <scope>NUCLEOTIDE SEQUENCE [LARGE SCALE GENOMIC DNA]</scope>
    <source>
        <strain evidence="1 2">FY</strain>
    </source>
</reference>